<keyword evidence="1 3" id="KW-0378">Hydrolase</keyword>
<name>A0A517P4V2_9PLAN</name>
<dbReference type="GO" id="GO:0016791">
    <property type="term" value="F:phosphatase activity"/>
    <property type="evidence" value="ECO:0007669"/>
    <property type="project" value="UniProtKB-ARBA"/>
</dbReference>
<evidence type="ECO:0000259" key="2">
    <source>
        <dbReference type="Pfam" id="PF05116"/>
    </source>
</evidence>
<dbReference type="NCBIfam" id="TIGR01484">
    <property type="entry name" value="HAD-SF-IIB"/>
    <property type="match status" value="1"/>
</dbReference>
<protein>
    <submittedName>
        <fullName evidence="3">Mannosylfructose-phosphate phosphatase</fullName>
        <ecNumber evidence="3">3.1.3.79</ecNumber>
    </submittedName>
</protein>
<dbReference type="InterPro" id="IPR006380">
    <property type="entry name" value="SPP-like_dom"/>
</dbReference>
<proteinExistence type="predicted"/>
<evidence type="ECO:0000313" key="3">
    <source>
        <dbReference type="EMBL" id="QDT14391.1"/>
    </source>
</evidence>
<reference evidence="3 4" key="1">
    <citation type="submission" date="2019-02" db="EMBL/GenBank/DDBJ databases">
        <title>Deep-cultivation of Planctomycetes and their phenomic and genomic characterization uncovers novel biology.</title>
        <authorList>
            <person name="Wiegand S."/>
            <person name="Jogler M."/>
            <person name="Boedeker C."/>
            <person name="Pinto D."/>
            <person name="Vollmers J."/>
            <person name="Rivas-Marin E."/>
            <person name="Kohn T."/>
            <person name="Peeters S.H."/>
            <person name="Heuer A."/>
            <person name="Rast P."/>
            <person name="Oberbeckmann S."/>
            <person name="Bunk B."/>
            <person name="Jeske O."/>
            <person name="Meyerdierks A."/>
            <person name="Storesund J.E."/>
            <person name="Kallscheuer N."/>
            <person name="Luecker S."/>
            <person name="Lage O.M."/>
            <person name="Pohl T."/>
            <person name="Merkel B.J."/>
            <person name="Hornburger P."/>
            <person name="Mueller R.-W."/>
            <person name="Bruemmer F."/>
            <person name="Labrenz M."/>
            <person name="Spormann A.M."/>
            <person name="Op den Camp H."/>
            <person name="Overmann J."/>
            <person name="Amann R."/>
            <person name="Jetten M.S.M."/>
            <person name="Mascher T."/>
            <person name="Medema M.H."/>
            <person name="Devos D.P."/>
            <person name="Kaster A.-K."/>
            <person name="Ovreas L."/>
            <person name="Rohde M."/>
            <person name="Galperin M.Y."/>
            <person name="Jogler C."/>
        </authorList>
    </citation>
    <scope>NUCLEOTIDE SEQUENCE [LARGE SCALE GENOMIC DNA]</scope>
    <source>
        <strain evidence="3 4">CA12</strain>
    </source>
</reference>
<dbReference type="EMBL" id="CP036265">
    <property type="protein sequence ID" value="QDT14391.1"/>
    <property type="molecule type" value="Genomic_DNA"/>
</dbReference>
<sequence length="272" mass="29068">MSGAGPAPDNAHAPRLDWLLISDVDGTLLGPDHADAASADAAALRDFAAFYTERRERGELGLVLSSGRFAASVLESVAATDLPTPDAVIGGVGTEIFVRDHLGEFPEPLADWPATFENWDGEAVRYALAVVPRLIVQPEKFQSDYKASYYLPRARPGELEMIERRVQDAGVAARIVYSSARDLDVLPVAADKGNAAVFLSEWFGVPPERVIVAGDSGNDAAMFRGDFRGVAVANALPELLNHDHPHLHKATGVAAAGVREGLERWFGQTASG</sequence>
<dbReference type="InterPro" id="IPR036412">
    <property type="entry name" value="HAD-like_sf"/>
</dbReference>
<dbReference type="InterPro" id="IPR006379">
    <property type="entry name" value="HAD-SF_hydro_IIB"/>
</dbReference>
<dbReference type="PANTHER" id="PTHR46521:SF4">
    <property type="entry name" value="SUCROSE-PHOSPHATASE 2-RELATED"/>
    <property type="match status" value="1"/>
</dbReference>
<dbReference type="Proteomes" id="UP000318741">
    <property type="component" value="Chromosome"/>
</dbReference>
<accession>A0A517P4V2</accession>
<evidence type="ECO:0000256" key="1">
    <source>
        <dbReference type="ARBA" id="ARBA00022801"/>
    </source>
</evidence>
<dbReference type="EC" id="3.1.3.79" evidence="3"/>
<dbReference type="AlphaFoldDB" id="A0A517P4V2"/>
<dbReference type="Gene3D" id="3.90.1070.10">
    <property type="match status" value="1"/>
</dbReference>
<dbReference type="PANTHER" id="PTHR46521">
    <property type="entry name" value="SUCROSE-PHOSPHATASE 2-RELATED"/>
    <property type="match status" value="1"/>
</dbReference>
<feature type="domain" description="Sucrose phosphatase-like" evidence="2">
    <location>
        <begin position="18"/>
        <end position="265"/>
    </location>
</feature>
<evidence type="ECO:0000313" key="4">
    <source>
        <dbReference type="Proteomes" id="UP000318741"/>
    </source>
</evidence>
<keyword evidence="4" id="KW-1185">Reference proteome</keyword>
<dbReference type="InterPro" id="IPR023214">
    <property type="entry name" value="HAD_sf"/>
</dbReference>
<dbReference type="SFLD" id="SFLDG01141">
    <property type="entry name" value="C2.B.1:_Sucrose_Phosphatase_Li"/>
    <property type="match status" value="1"/>
</dbReference>
<dbReference type="Gene3D" id="3.40.50.1000">
    <property type="entry name" value="HAD superfamily/HAD-like"/>
    <property type="match status" value="1"/>
</dbReference>
<dbReference type="SUPFAM" id="SSF56784">
    <property type="entry name" value="HAD-like"/>
    <property type="match status" value="1"/>
</dbReference>
<dbReference type="KEGG" id="acaf:CA12_04640"/>
<organism evidence="3 4">
    <name type="scientific">Alienimonas californiensis</name>
    <dbReference type="NCBI Taxonomy" id="2527989"/>
    <lineage>
        <taxon>Bacteria</taxon>
        <taxon>Pseudomonadati</taxon>
        <taxon>Planctomycetota</taxon>
        <taxon>Planctomycetia</taxon>
        <taxon>Planctomycetales</taxon>
        <taxon>Planctomycetaceae</taxon>
        <taxon>Alienimonas</taxon>
    </lineage>
</organism>
<dbReference type="InterPro" id="IPR051518">
    <property type="entry name" value="Sucrose_Phosphatase"/>
</dbReference>
<dbReference type="SFLD" id="SFLDS00003">
    <property type="entry name" value="Haloacid_Dehalogenase"/>
    <property type="match status" value="1"/>
</dbReference>
<gene>
    <name evidence="3" type="primary">mfppA</name>
    <name evidence="3" type="ORF">CA12_04640</name>
</gene>
<dbReference type="SFLD" id="SFLDG01140">
    <property type="entry name" value="C2.B:_Phosphomannomutase_and_P"/>
    <property type="match status" value="1"/>
</dbReference>
<dbReference type="Pfam" id="PF05116">
    <property type="entry name" value="S6PP"/>
    <property type="match status" value="1"/>
</dbReference>